<keyword evidence="4" id="KW-1185">Reference proteome</keyword>
<dbReference type="VEuPathDB" id="FungiDB:MELLADRAFT_73714"/>
<gene>
    <name evidence="3" type="ORF">MELLADRAFT_73714</name>
</gene>
<dbReference type="STRING" id="747676.F4SCG9"/>
<dbReference type="OrthoDB" id="2564904at2759"/>
<feature type="chain" id="PRO_5003322145" description="Secreted protein" evidence="2">
    <location>
        <begin position="21"/>
        <end position="368"/>
    </location>
</feature>
<dbReference type="EMBL" id="GL883208">
    <property type="protein sequence ID" value="EGF97652.1"/>
    <property type="molecule type" value="Genomic_DNA"/>
</dbReference>
<dbReference type="RefSeq" id="XP_007419071.1">
    <property type="nucleotide sequence ID" value="XM_007419009.1"/>
</dbReference>
<dbReference type="Proteomes" id="UP000001072">
    <property type="component" value="Unassembled WGS sequence"/>
</dbReference>
<name>F4SCG9_MELLP</name>
<dbReference type="InParanoid" id="F4SCG9"/>
<reference evidence="4" key="1">
    <citation type="journal article" date="2011" name="Proc. Natl. Acad. Sci. U.S.A.">
        <title>Obligate biotrophy features unraveled by the genomic analysis of rust fungi.</title>
        <authorList>
            <person name="Duplessis S."/>
            <person name="Cuomo C.A."/>
            <person name="Lin Y.-C."/>
            <person name="Aerts A."/>
            <person name="Tisserant E."/>
            <person name="Veneault-Fourrey C."/>
            <person name="Joly D.L."/>
            <person name="Hacquard S."/>
            <person name="Amselem J."/>
            <person name="Cantarel B.L."/>
            <person name="Chiu R."/>
            <person name="Coutinho P.M."/>
            <person name="Feau N."/>
            <person name="Field M."/>
            <person name="Frey P."/>
            <person name="Gelhaye E."/>
            <person name="Goldberg J."/>
            <person name="Grabherr M.G."/>
            <person name="Kodira C.D."/>
            <person name="Kohler A."/>
            <person name="Kuees U."/>
            <person name="Lindquist E.A."/>
            <person name="Lucas S.M."/>
            <person name="Mago R."/>
            <person name="Mauceli E."/>
            <person name="Morin E."/>
            <person name="Murat C."/>
            <person name="Pangilinan J.L."/>
            <person name="Park R."/>
            <person name="Pearson M."/>
            <person name="Quesneville H."/>
            <person name="Rouhier N."/>
            <person name="Sakthikumar S."/>
            <person name="Salamov A.A."/>
            <person name="Schmutz J."/>
            <person name="Selles B."/>
            <person name="Shapiro H."/>
            <person name="Tanguay P."/>
            <person name="Tuskan G.A."/>
            <person name="Henrissat B."/>
            <person name="Van de Peer Y."/>
            <person name="Rouze P."/>
            <person name="Ellis J.G."/>
            <person name="Dodds P.N."/>
            <person name="Schein J.E."/>
            <person name="Zhong S."/>
            <person name="Hamelin R.C."/>
            <person name="Grigoriev I.V."/>
            <person name="Szabo L.J."/>
            <person name="Martin F."/>
        </authorList>
    </citation>
    <scope>NUCLEOTIDE SEQUENCE [LARGE SCALE GENOMIC DNA]</scope>
    <source>
        <strain evidence="4">98AG31 / pathotype 3-4-7</strain>
    </source>
</reference>
<dbReference type="GeneID" id="18932469"/>
<accession>F4SCG9</accession>
<dbReference type="eggNOG" id="ENOG502R3Y3">
    <property type="taxonomic scope" value="Eukaryota"/>
</dbReference>
<dbReference type="KEGG" id="mlr:MELLADRAFT_73714"/>
<dbReference type="AlphaFoldDB" id="F4SCG9"/>
<evidence type="ECO:0000313" key="4">
    <source>
        <dbReference type="Proteomes" id="UP000001072"/>
    </source>
</evidence>
<sequence>MSISTSRLLAFLSIITLTLAQSQDTGGDVPLYTKKFTWPNLPQQADTGNGPRGTQQGYNRCNSTTQNQNSMCQTSFLNSINEFCLWGAPQPNTVVGDVEGEMVAYCTTKKFGTRLIQGGALQGVQLIRTPGYIEVIGFIDQTALNLQANDTGGEEDPHGADQRGNPLGGLMYSDAFNTPGGPAYTQVIEWSYFIGSGIFCYKACDPAGPNAAQLCQHVYDRIGCRYNAPANYPAINGTFQSCKGDNQLPAGIYVDGPTTKTFVQPPESLGPIATIPYTPVIPATSECTTYTSAALYTDLPAPPINTATLAVPTGTSKPSDTNNGNSMPAATGTSGRNAASSDASSLELHGVFMALSAVVAIGFGISLV</sequence>
<evidence type="ECO:0000256" key="2">
    <source>
        <dbReference type="SAM" id="SignalP"/>
    </source>
</evidence>
<protein>
    <recommendedName>
        <fullName evidence="5">Secreted protein</fullName>
    </recommendedName>
</protein>
<evidence type="ECO:0000256" key="1">
    <source>
        <dbReference type="SAM" id="MobiDB-lite"/>
    </source>
</evidence>
<dbReference type="HOGENOM" id="CLU_036093_2_2_1"/>
<feature type="region of interest" description="Disordered" evidence="1">
    <location>
        <begin position="310"/>
        <end position="340"/>
    </location>
</feature>
<evidence type="ECO:0008006" key="5">
    <source>
        <dbReference type="Google" id="ProtNLM"/>
    </source>
</evidence>
<evidence type="ECO:0000313" key="3">
    <source>
        <dbReference type="EMBL" id="EGF97652.1"/>
    </source>
</evidence>
<feature type="signal peptide" evidence="2">
    <location>
        <begin position="1"/>
        <end position="20"/>
    </location>
</feature>
<organism evidence="4">
    <name type="scientific">Melampsora larici-populina (strain 98AG31 / pathotype 3-4-7)</name>
    <name type="common">Poplar leaf rust fungus</name>
    <dbReference type="NCBI Taxonomy" id="747676"/>
    <lineage>
        <taxon>Eukaryota</taxon>
        <taxon>Fungi</taxon>
        <taxon>Dikarya</taxon>
        <taxon>Basidiomycota</taxon>
        <taxon>Pucciniomycotina</taxon>
        <taxon>Pucciniomycetes</taxon>
        <taxon>Pucciniales</taxon>
        <taxon>Melampsoraceae</taxon>
        <taxon>Melampsora</taxon>
    </lineage>
</organism>
<proteinExistence type="predicted"/>
<keyword evidence="2" id="KW-0732">Signal</keyword>